<dbReference type="Proteomes" id="UP001501509">
    <property type="component" value="Unassembled WGS sequence"/>
</dbReference>
<protein>
    <submittedName>
        <fullName evidence="3">Uncharacterized protein</fullName>
    </submittedName>
</protein>
<organism evidence="3 4">
    <name type="scientific">Actinomadura fulvescens</name>
    <dbReference type="NCBI Taxonomy" id="46160"/>
    <lineage>
        <taxon>Bacteria</taxon>
        <taxon>Bacillati</taxon>
        <taxon>Actinomycetota</taxon>
        <taxon>Actinomycetes</taxon>
        <taxon>Streptosporangiales</taxon>
        <taxon>Thermomonosporaceae</taxon>
        <taxon>Actinomadura</taxon>
    </lineage>
</organism>
<feature type="compositionally biased region" description="Basic and acidic residues" evidence="1">
    <location>
        <begin position="312"/>
        <end position="328"/>
    </location>
</feature>
<feature type="transmembrane region" description="Helical" evidence="2">
    <location>
        <begin position="121"/>
        <end position="145"/>
    </location>
</feature>
<accession>A0ABP6CR34</accession>
<keyword evidence="2" id="KW-0472">Membrane</keyword>
<feature type="region of interest" description="Disordered" evidence="1">
    <location>
        <begin position="186"/>
        <end position="328"/>
    </location>
</feature>
<evidence type="ECO:0000313" key="3">
    <source>
        <dbReference type="EMBL" id="GAA2623621.1"/>
    </source>
</evidence>
<comment type="caution">
    <text evidence="3">The sequence shown here is derived from an EMBL/GenBank/DDBJ whole genome shotgun (WGS) entry which is preliminary data.</text>
</comment>
<evidence type="ECO:0000256" key="1">
    <source>
        <dbReference type="SAM" id="MobiDB-lite"/>
    </source>
</evidence>
<proteinExistence type="predicted"/>
<dbReference type="EMBL" id="BAAATD010000011">
    <property type="protein sequence ID" value="GAA2623621.1"/>
    <property type="molecule type" value="Genomic_DNA"/>
</dbReference>
<sequence>MNKEAVQRLREPAAWVLVASAGLQLLAGIIDLLSGDGFKYSALSEISNGTFTHVAVVGLLVLAVFLVTWQDPPTPQARMIVLGALGVLGGIALFTVISWLAGMLAGGDSELGFKVSASTKLAAFLVGVAKLAVIGIGGWFVFTVFQSLQPARPKAAAPGQVPGAYPDYGYQQGQQQYGQQQGYEQQQYGQQAAYDPQAQQGYGQQQYGQQGYGQPQPGYGEQQQGYGDQQQYGQQQYGQQQAGYDPQAQQQGGYDQGQQQYGQPGYQQQPPAEEEGAGEWTRAYGGSSEGEGGQSGGYGQPGYGQQPQQGEQRPEEGGDWYRDNRPPQ</sequence>
<keyword evidence="2" id="KW-0812">Transmembrane</keyword>
<name>A0ABP6CR34_9ACTN</name>
<gene>
    <name evidence="3" type="ORF">GCM10010411_69790</name>
</gene>
<feature type="compositionally biased region" description="Gly residues" evidence="1">
    <location>
        <begin position="287"/>
        <end position="302"/>
    </location>
</feature>
<feature type="compositionally biased region" description="Low complexity" evidence="1">
    <location>
        <begin position="186"/>
        <end position="271"/>
    </location>
</feature>
<evidence type="ECO:0000256" key="2">
    <source>
        <dbReference type="SAM" id="Phobius"/>
    </source>
</evidence>
<feature type="transmembrane region" description="Helical" evidence="2">
    <location>
        <begin position="12"/>
        <end position="30"/>
    </location>
</feature>
<feature type="transmembrane region" description="Helical" evidence="2">
    <location>
        <begin position="50"/>
        <end position="69"/>
    </location>
</feature>
<keyword evidence="2" id="KW-1133">Transmembrane helix</keyword>
<evidence type="ECO:0000313" key="4">
    <source>
        <dbReference type="Proteomes" id="UP001501509"/>
    </source>
</evidence>
<keyword evidence="4" id="KW-1185">Reference proteome</keyword>
<dbReference type="RefSeq" id="WP_344546745.1">
    <property type="nucleotide sequence ID" value="NZ_BAAATD010000011.1"/>
</dbReference>
<reference evidence="4" key="1">
    <citation type="journal article" date="2019" name="Int. J. Syst. Evol. Microbiol.">
        <title>The Global Catalogue of Microorganisms (GCM) 10K type strain sequencing project: providing services to taxonomists for standard genome sequencing and annotation.</title>
        <authorList>
            <consortium name="The Broad Institute Genomics Platform"/>
            <consortium name="The Broad Institute Genome Sequencing Center for Infectious Disease"/>
            <person name="Wu L."/>
            <person name="Ma J."/>
        </authorList>
    </citation>
    <scope>NUCLEOTIDE SEQUENCE [LARGE SCALE GENOMIC DNA]</scope>
    <source>
        <strain evidence="4">JCM 6833</strain>
    </source>
</reference>
<feature type="transmembrane region" description="Helical" evidence="2">
    <location>
        <begin position="81"/>
        <end position="101"/>
    </location>
</feature>